<proteinExistence type="predicted"/>
<protein>
    <submittedName>
        <fullName evidence="2">Uncharacterized protein</fullName>
    </submittedName>
</protein>
<keyword evidence="1" id="KW-1133">Transmembrane helix</keyword>
<accession>A0A4Z0LBW4</accession>
<evidence type="ECO:0000313" key="3">
    <source>
        <dbReference type="Proteomes" id="UP000297407"/>
    </source>
</evidence>
<keyword evidence="3" id="KW-1185">Reference proteome</keyword>
<dbReference type="Proteomes" id="UP000297407">
    <property type="component" value="Unassembled WGS sequence"/>
</dbReference>
<sequence>MKEENFYKLIILSMIVFAVIFWFKENSHYNKILNNGKSTICKLTLCEQRGKSSVAFVKYYIDGKKYRTSAGGCPKGREDKVNKYFSMKYDEENPNDIIVDFSSEIKDSISIKELEEKIKFSMFN</sequence>
<evidence type="ECO:0000313" key="2">
    <source>
        <dbReference type="EMBL" id="TGD59379.1"/>
    </source>
</evidence>
<feature type="transmembrane region" description="Helical" evidence="1">
    <location>
        <begin position="6"/>
        <end position="23"/>
    </location>
</feature>
<comment type="caution">
    <text evidence="2">The sequence shown here is derived from an EMBL/GenBank/DDBJ whole genome shotgun (WGS) entry which is preliminary data.</text>
</comment>
<dbReference type="RefSeq" id="WP_135524585.1">
    <property type="nucleotide sequence ID" value="NZ_SRLH01000001.1"/>
</dbReference>
<dbReference type="AlphaFoldDB" id="A0A4Z0LBW4"/>
<organism evidence="2 3">
    <name type="scientific">Flavobacterium humi</name>
    <dbReference type="NCBI Taxonomy" id="2562683"/>
    <lineage>
        <taxon>Bacteria</taxon>
        <taxon>Pseudomonadati</taxon>
        <taxon>Bacteroidota</taxon>
        <taxon>Flavobacteriia</taxon>
        <taxon>Flavobacteriales</taxon>
        <taxon>Flavobacteriaceae</taxon>
        <taxon>Flavobacterium</taxon>
    </lineage>
</organism>
<keyword evidence="1" id="KW-0812">Transmembrane</keyword>
<dbReference type="OrthoDB" id="1377003at2"/>
<evidence type="ECO:0000256" key="1">
    <source>
        <dbReference type="SAM" id="Phobius"/>
    </source>
</evidence>
<dbReference type="EMBL" id="SRLH01000001">
    <property type="protein sequence ID" value="TGD59379.1"/>
    <property type="molecule type" value="Genomic_DNA"/>
</dbReference>
<keyword evidence="1" id="KW-0472">Membrane</keyword>
<reference evidence="2 3" key="1">
    <citation type="submission" date="2019-04" db="EMBL/GenBank/DDBJ databases">
        <title>Flavobacterium sp. strain DS2-A Genome sequencing and assembly.</title>
        <authorList>
            <person name="Kim I."/>
        </authorList>
    </citation>
    <scope>NUCLEOTIDE SEQUENCE [LARGE SCALE GENOMIC DNA]</scope>
    <source>
        <strain evidence="2 3">DS2-A</strain>
    </source>
</reference>
<name>A0A4Z0LBW4_9FLAO</name>
<gene>
    <name evidence="2" type="ORF">E4635_00120</name>
</gene>